<evidence type="ECO:0000313" key="2">
    <source>
        <dbReference type="Proteomes" id="UP000789702"/>
    </source>
</evidence>
<dbReference type="EMBL" id="CAJVPU010033208">
    <property type="protein sequence ID" value="CAG8721855.1"/>
    <property type="molecule type" value="Genomic_DNA"/>
</dbReference>
<evidence type="ECO:0000313" key="1">
    <source>
        <dbReference type="EMBL" id="CAG8721855.1"/>
    </source>
</evidence>
<name>A0ACA9PT93_9GLOM</name>
<sequence length="46" mass="5017">LCGEFSLAILVLCGEFSGACSWMLSVLCLVFVLGHLRRYEFSGVCS</sequence>
<accession>A0ACA9PT93</accession>
<proteinExistence type="predicted"/>
<gene>
    <name evidence="1" type="ORF">DHETER_LOCUS12880</name>
</gene>
<reference evidence="1" key="1">
    <citation type="submission" date="2021-06" db="EMBL/GenBank/DDBJ databases">
        <authorList>
            <person name="Kallberg Y."/>
            <person name="Tangrot J."/>
            <person name="Rosling A."/>
        </authorList>
    </citation>
    <scope>NUCLEOTIDE SEQUENCE</scope>
    <source>
        <strain evidence="1">IL203A</strain>
    </source>
</reference>
<keyword evidence="2" id="KW-1185">Reference proteome</keyword>
<feature type="non-terminal residue" evidence="1">
    <location>
        <position position="1"/>
    </location>
</feature>
<protein>
    <submittedName>
        <fullName evidence="1">16311_t:CDS:1</fullName>
    </submittedName>
</protein>
<organism evidence="1 2">
    <name type="scientific">Dentiscutata heterogama</name>
    <dbReference type="NCBI Taxonomy" id="1316150"/>
    <lineage>
        <taxon>Eukaryota</taxon>
        <taxon>Fungi</taxon>
        <taxon>Fungi incertae sedis</taxon>
        <taxon>Mucoromycota</taxon>
        <taxon>Glomeromycotina</taxon>
        <taxon>Glomeromycetes</taxon>
        <taxon>Diversisporales</taxon>
        <taxon>Gigasporaceae</taxon>
        <taxon>Dentiscutata</taxon>
    </lineage>
</organism>
<dbReference type="Proteomes" id="UP000789702">
    <property type="component" value="Unassembled WGS sequence"/>
</dbReference>
<comment type="caution">
    <text evidence="1">The sequence shown here is derived from an EMBL/GenBank/DDBJ whole genome shotgun (WGS) entry which is preliminary data.</text>
</comment>